<feature type="compositionally biased region" description="Basic and acidic residues" evidence="4">
    <location>
        <begin position="127"/>
        <end position="139"/>
    </location>
</feature>
<organism evidence="5">
    <name type="scientific">marine metagenome</name>
    <dbReference type="NCBI Taxonomy" id="408172"/>
    <lineage>
        <taxon>unclassified sequences</taxon>
        <taxon>metagenomes</taxon>
        <taxon>ecological metagenomes</taxon>
    </lineage>
</organism>
<proteinExistence type="inferred from homology"/>
<evidence type="ECO:0008006" key="6">
    <source>
        <dbReference type="Google" id="ProtNLM"/>
    </source>
</evidence>
<dbReference type="GO" id="GO:0046872">
    <property type="term" value="F:metal ion binding"/>
    <property type="evidence" value="ECO:0007669"/>
    <property type="project" value="InterPro"/>
</dbReference>
<dbReference type="InterPro" id="IPR006127">
    <property type="entry name" value="ZnuA-like"/>
</dbReference>
<dbReference type="PANTHER" id="PTHR42953">
    <property type="entry name" value="HIGH-AFFINITY ZINC UPTAKE SYSTEM PROTEIN ZNUA-RELATED"/>
    <property type="match status" value="1"/>
</dbReference>
<dbReference type="Pfam" id="PF01297">
    <property type="entry name" value="ZnuA"/>
    <property type="match status" value="1"/>
</dbReference>
<protein>
    <recommendedName>
        <fullName evidence="6">Zinc transporter</fullName>
    </recommendedName>
</protein>
<dbReference type="PANTHER" id="PTHR42953:SF3">
    <property type="entry name" value="HIGH-AFFINITY ZINC UPTAKE SYSTEM PROTEIN ZNUA"/>
    <property type="match status" value="1"/>
</dbReference>
<evidence type="ECO:0000313" key="5">
    <source>
        <dbReference type="EMBL" id="SVA20464.1"/>
    </source>
</evidence>
<name>A0A381TXD8_9ZZZZ</name>
<evidence type="ECO:0000256" key="2">
    <source>
        <dbReference type="ARBA" id="ARBA00022448"/>
    </source>
</evidence>
<keyword evidence="2" id="KW-0813">Transport</keyword>
<dbReference type="GO" id="GO:0030001">
    <property type="term" value="P:metal ion transport"/>
    <property type="evidence" value="ECO:0007669"/>
    <property type="project" value="InterPro"/>
</dbReference>
<comment type="similarity">
    <text evidence="1">Belongs to the bacterial solute-binding protein 9 family.</text>
</comment>
<feature type="region of interest" description="Disordered" evidence="4">
    <location>
        <begin position="115"/>
        <end position="139"/>
    </location>
</feature>
<dbReference type="AlphaFoldDB" id="A0A381TXD8"/>
<dbReference type="InterPro" id="IPR050492">
    <property type="entry name" value="Bact_metal-bind_prot9"/>
</dbReference>
<evidence type="ECO:0000256" key="3">
    <source>
        <dbReference type="ARBA" id="ARBA00022729"/>
    </source>
</evidence>
<evidence type="ECO:0000256" key="4">
    <source>
        <dbReference type="SAM" id="MobiDB-lite"/>
    </source>
</evidence>
<dbReference type="Gene3D" id="3.40.50.1980">
    <property type="entry name" value="Nitrogenase molybdenum iron protein domain"/>
    <property type="match status" value="2"/>
</dbReference>
<keyword evidence="3" id="KW-0732">Signal</keyword>
<sequence>MINCRLARLISALGFGLSFAGTGALAEVPKVVTDIPPVHSLVSQVMGEMGEPDLIVSPGATPHGFAMRPSQARALHSAEIVFHVGHGLTPWLEHALRSVAKDTVVITLSESPGTLKHRFRSGPNFDPHPRKDEDNHQSERGYVVVDPSTRHDKHNHENGDPHMWLDPDNARRWLDTIAAELSEIDPENAARYLLNAQTRSADLAHLTTILASKLSPVSDQPFLVLHDAFHYFEHRFEIEATGAVSPGDTASPGPARITRIRNIVRERDIACVFTEPQLRSSLVPAVTEGSRARIGILDPLGASLRPGPDLYPQLLQKLADSLVDCLGH</sequence>
<dbReference type="SUPFAM" id="SSF53807">
    <property type="entry name" value="Helical backbone' metal receptor"/>
    <property type="match status" value="1"/>
</dbReference>
<evidence type="ECO:0000256" key="1">
    <source>
        <dbReference type="ARBA" id="ARBA00011028"/>
    </source>
</evidence>
<dbReference type="EMBL" id="UINC01005305">
    <property type="protein sequence ID" value="SVA20464.1"/>
    <property type="molecule type" value="Genomic_DNA"/>
</dbReference>
<reference evidence="5" key="1">
    <citation type="submission" date="2018-05" db="EMBL/GenBank/DDBJ databases">
        <authorList>
            <person name="Lanie J.A."/>
            <person name="Ng W.-L."/>
            <person name="Kazmierczak K.M."/>
            <person name="Andrzejewski T.M."/>
            <person name="Davidsen T.M."/>
            <person name="Wayne K.J."/>
            <person name="Tettelin H."/>
            <person name="Glass J.I."/>
            <person name="Rusch D."/>
            <person name="Podicherti R."/>
            <person name="Tsui H.-C.T."/>
            <person name="Winkler M.E."/>
        </authorList>
    </citation>
    <scope>NUCLEOTIDE SEQUENCE</scope>
</reference>
<accession>A0A381TXD8</accession>
<gene>
    <name evidence="5" type="ORF">METZ01_LOCUS73318</name>
</gene>